<dbReference type="InterPro" id="IPR032740">
    <property type="entry name" value="GxDLY"/>
</dbReference>
<feature type="non-terminal residue" evidence="2">
    <location>
        <position position="146"/>
    </location>
</feature>
<dbReference type="AlphaFoldDB" id="A0A383CPG4"/>
<sequence length="146" mass="17197">MKKTFFLIIFIPFFVNSQIKSDLKYYDKDFFLLEGTEIADSLKENRYHRLPLSLKNIVREPVWKLSKSSAGLSIRFLSNTSSIAVKWTVMNNNRMNHMPDTAIKGLDLYFNNNGNFQYLNTARPSGIKNEFMLMQNMSNEMREYKM</sequence>
<reference evidence="2" key="1">
    <citation type="submission" date="2018-05" db="EMBL/GenBank/DDBJ databases">
        <authorList>
            <person name="Lanie J.A."/>
            <person name="Ng W.-L."/>
            <person name="Kazmierczak K.M."/>
            <person name="Andrzejewski T.M."/>
            <person name="Davidsen T.M."/>
            <person name="Wayne K.J."/>
            <person name="Tettelin H."/>
            <person name="Glass J.I."/>
            <person name="Rusch D."/>
            <person name="Podicherti R."/>
            <person name="Tsui H.-C.T."/>
            <person name="Winkler M.E."/>
        </authorList>
    </citation>
    <scope>NUCLEOTIDE SEQUENCE</scope>
</reference>
<dbReference type="EMBL" id="UINC01210492">
    <property type="protein sequence ID" value="SVE33969.1"/>
    <property type="molecule type" value="Genomic_DNA"/>
</dbReference>
<evidence type="ECO:0000313" key="2">
    <source>
        <dbReference type="EMBL" id="SVE33969.1"/>
    </source>
</evidence>
<feature type="domain" description="SGNH hydrolase-type esterase N-terminal" evidence="1">
    <location>
        <begin position="25"/>
        <end position="145"/>
    </location>
</feature>
<proteinExistence type="predicted"/>
<protein>
    <recommendedName>
        <fullName evidence="1">SGNH hydrolase-type esterase N-terminal domain-containing protein</fullName>
    </recommendedName>
</protein>
<gene>
    <name evidence="2" type="ORF">METZ01_LOCUS486823</name>
</gene>
<accession>A0A383CPG4</accession>
<dbReference type="Pfam" id="PF14607">
    <property type="entry name" value="GxDLY"/>
    <property type="match status" value="1"/>
</dbReference>
<evidence type="ECO:0000259" key="1">
    <source>
        <dbReference type="Pfam" id="PF14607"/>
    </source>
</evidence>
<name>A0A383CPG4_9ZZZZ</name>
<dbReference type="Gene3D" id="2.60.120.260">
    <property type="entry name" value="Galactose-binding domain-like"/>
    <property type="match status" value="1"/>
</dbReference>
<organism evidence="2">
    <name type="scientific">marine metagenome</name>
    <dbReference type="NCBI Taxonomy" id="408172"/>
    <lineage>
        <taxon>unclassified sequences</taxon>
        <taxon>metagenomes</taxon>
        <taxon>ecological metagenomes</taxon>
    </lineage>
</organism>